<accession>A0A1G9A630</accession>
<dbReference type="Proteomes" id="UP000199305">
    <property type="component" value="Unassembled WGS sequence"/>
</dbReference>
<keyword evidence="2" id="KW-1185">Reference proteome</keyword>
<reference evidence="2" key="1">
    <citation type="submission" date="2016-10" db="EMBL/GenBank/DDBJ databases">
        <authorList>
            <person name="Varghese N."/>
            <person name="Submissions S."/>
        </authorList>
    </citation>
    <scope>NUCLEOTIDE SEQUENCE [LARGE SCALE GENOMIC DNA]</scope>
    <source>
        <strain evidence="2">CGMCC 1.10658</strain>
    </source>
</reference>
<dbReference type="EMBL" id="FNFH01000003">
    <property type="protein sequence ID" value="SDK22055.1"/>
    <property type="molecule type" value="Genomic_DNA"/>
</dbReference>
<evidence type="ECO:0000313" key="1">
    <source>
        <dbReference type="EMBL" id="SDK22055.1"/>
    </source>
</evidence>
<name>A0A1G9A630_9GAMM</name>
<dbReference type="AlphaFoldDB" id="A0A1G9A630"/>
<gene>
    <name evidence="1" type="ORF">SAMN05216212_1850</name>
</gene>
<organism evidence="1 2">
    <name type="scientific">Microbulbifer yueqingensis</name>
    <dbReference type="NCBI Taxonomy" id="658219"/>
    <lineage>
        <taxon>Bacteria</taxon>
        <taxon>Pseudomonadati</taxon>
        <taxon>Pseudomonadota</taxon>
        <taxon>Gammaproteobacteria</taxon>
        <taxon>Cellvibrionales</taxon>
        <taxon>Microbulbiferaceae</taxon>
        <taxon>Microbulbifer</taxon>
    </lineage>
</organism>
<protein>
    <submittedName>
        <fullName evidence="1">Uncharacterized protein</fullName>
    </submittedName>
</protein>
<proteinExistence type="predicted"/>
<dbReference type="STRING" id="658219.SAMN05216212_1850"/>
<evidence type="ECO:0000313" key="2">
    <source>
        <dbReference type="Proteomes" id="UP000199305"/>
    </source>
</evidence>
<sequence length="54" mass="6106">MESTRHFQLSVIPRLSWSFSRIDRGPVGDTRFPLRALLCPLGALKTTIAQLVPR</sequence>